<keyword evidence="2" id="KW-1185">Reference proteome</keyword>
<dbReference type="AlphaFoldDB" id="A0A419RUQ9"/>
<name>A0A419RUQ9_9SPHN</name>
<dbReference type="Proteomes" id="UP000285232">
    <property type="component" value="Unassembled WGS sequence"/>
</dbReference>
<organism evidence="1 2">
    <name type="scientific">Aurantiacibacter aquimixticola</name>
    <dbReference type="NCBI Taxonomy" id="1958945"/>
    <lineage>
        <taxon>Bacteria</taxon>
        <taxon>Pseudomonadati</taxon>
        <taxon>Pseudomonadota</taxon>
        <taxon>Alphaproteobacteria</taxon>
        <taxon>Sphingomonadales</taxon>
        <taxon>Erythrobacteraceae</taxon>
        <taxon>Aurantiacibacter</taxon>
    </lineage>
</organism>
<dbReference type="OrthoDB" id="7202530at2"/>
<dbReference type="RefSeq" id="WP_120048520.1">
    <property type="nucleotide sequence ID" value="NZ_RAHX01000001.1"/>
</dbReference>
<reference evidence="1 2" key="1">
    <citation type="journal article" date="2017" name="Int. J. Syst. Evol. Microbiol.">
        <title>Erythrobacter aquimixticola sp. nov., isolated from the junction between the ocean and a freshwater spring.</title>
        <authorList>
            <person name="Park S."/>
            <person name="Jung Y.T."/>
            <person name="Choi S.J."/>
            <person name="Yoon J.H."/>
        </authorList>
    </citation>
    <scope>NUCLEOTIDE SEQUENCE [LARGE SCALE GENOMIC DNA]</scope>
    <source>
        <strain evidence="1 2">JSSK-14</strain>
    </source>
</reference>
<protein>
    <recommendedName>
        <fullName evidence="3">Protein ImuA</fullName>
    </recommendedName>
</protein>
<accession>A0A419RUQ9</accession>
<dbReference type="Gene3D" id="3.40.50.300">
    <property type="entry name" value="P-loop containing nucleotide triphosphate hydrolases"/>
    <property type="match status" value="1"/>
</dbReference>
<gene>
    <name evidence="1" type="ORF">D6201_09205</name>
</gene>
<comment type="caution">
    <text evidence="1">The sequence shown here is derived from an EMBL/GenBank/DDBJ whole genome shotgun (WGS) entry which is preliminary data.</text>
</comment>
<evidence type="ECO:0000313" key="2">
    <source>
        <dbReference type="Proteomes" id="UP000285232"/>
    </source>
</evidence>
<dbReference type="InterPro" id="IPR027417">
    <property type="entry name" value="P-loop_NTPase"/>
</dbReference>
<evidence type="ECO:0008006" key="3">
    <source>
        <dbReference type="Google" id="ProtNLM"/>
    </source>
</evidence>
<dbReference type="SUPFAM" id="SSF52540">
    <property type="entry name" value="P-loop containing nucleoside triphosphate hydrolases"/>
    <property type="match status" value="1"/>
</dbReference>
<sequence length="224" mass="24310">MNIQAIRSAPPYREAALCELFTSSRDAAGIGFVLARLGAAGTANKPILWAQDRMTLLELGSPSPRGLAGWGVAPDMIRVCVSRTADLLWTMEEGLKCADVSAVVGEVWGDAPALGFTATKRLMMRAEKSGIPAWLIRVNGSADLSAAGERWRVQALPSAPHPYDTRAPGDPRWSAELFRARWRKPGEWAERYNVAAHRLHLDSAPADRALAAVSSPEWKRRAAG</sequence>
<dbReference type="EMBL" id="RAHX01000001">
    <property type="protein sequence ID" value="RJY09510.1"/>
    <property type="molecule type" value="Genomic_DNA"/>
</dbReference>
<evidence type="ECO:0000313" key="1">
    <source>
        <dbReference type="EMBL" id="RJY09510.1"/>
    </source>
</evidence>
<proteinExistence type="predicted"/>